<dbReference type="Gene3D" id="1.10.520.20">
    <property type="entry name" value="N-terminal domain of the delta subunit of the F1F0-ATP synthase"/>
    <property type="match status" value="1"/>
</dbReference>
<dbReference type="PRINTS" id="PR00125">
    <property type="entry name" value="ATPASEDELTA"/>
</dbReference>
<evidence type="ECO:0000256" key="8">
    <source>
        <dbReference type="HAMAP-Rule" id="MF_01416"/>
    </source>
</evidence>
<dbReference type="InterPro" id="IPR000711">
    <property type="entry name" value="ATPase_OSCP/dsu"/>
</dbReference>
<evidence type="ECO:0000256" key="4">
    <source>
        <dbReference type="ARBA" id="ARBA00023065"/>
    </source>
</evidence>
<keyword evidence="6 8" id="KW-0139">CF(1)</keyword>
<keyword evidence="7 8" id="KW-0066">ATP synthesis</keyword>
<comment type="subcellular location">
    <subcellularLocation>
        <location evidence="8">Cell membrane</location>
        <topology evidence="8">Peripheral membrane protein</topology>
    </subcellularLocation>
    <subcellularLocation>
        <location evidence="1">Membrane</location>
    </subcellularLocation>
</comment>
<dbReference type="PANTHER" id="PTHR11910">
    <property type="entry name" value="ATP SYNTHASE DELTA CHAIN"/>
    <property type="match status" value="1"/>
</dbReference>
<evidence type="ECO:0000256" key="7">
    <source>
        <dbReference type="ARBA" id="ARBA00023310"/>
    </source>
</evidence>
<protein>
    <recommendedName>
        <fullName evidence="8">ATP synthase subunit delta</fullName>
    </recommendedName>
    <alternativeName>
        <fullName evidence="8">ATP synthase F(1) sector subunit delta</fullName>
    </alternativeName>
    <alternativeName>
        <fullName evidence="8">F-type ATPase subunit delta</fullName>
        <shortName evidence="8">F-ATPase subunit delta</shortName>
    </alternativeName>
</protein>
<keyword evidence="10" id="KW-1185">Reference proteome</keyword>
<dbReference type="NCBIfam" id="TIGR01145">
    <property type="entry name" value="ATP_synt_delta"/>
    <property type="match status" value="1"/>
</dbReference>
<dbReference type="EMBL" id="BAND01000040">
    <property type="protein sequence ID" value="GAJ28949.1"/>
    <property type="molecule type" value="Genomic_DNA"/>
</dbReference>
<dbReference type="GO" id="GO:0005886">
    <property type="term" value="C:plasma membrane"/>
    <property type="evidence" value="ECO:0007669"/>
    <property type="project" value="UniProtKB-SubCell"/>
</dbReference>
<reference evidence="9 10" key="2">
    <citation type="journal article" date="2014" name="FEMS Microbiol. Lett.">
        <title>Draft genomic DNA sequence of the facultatively methylotrophic bacterium Acidomonas methanolica type strain MB58.</title>
        <authorList>
            <person name="Higashiura N."/>
            <person name="Hadano H."/>
            <person name="Hirakawa H."/>
            <person name="Matsutani M."/>
            <person name="Takabe S."/>
            <person name="Matsushita K."/>
            <person name="Azuma Y."/>
        </authorList>
    </citation>
    <scope>NUCLEOTIDE SEQUENCE [LARGE SCALE GENOMIC DNA]</scope>
    <source>
        <strain evidence="9 10">MB58</strain>
    </source>
</reference>
<dbReference type="Proteomes" id="UP000019760">
    <property type="component" value="Unassembled WGS sequence"/>
</dbReference>
<evidence type="ECO:0000313" key="9">
    <source>
        <dbReference type="EMBL" id="GAJ28949.1"/>
    </source>
</evidence>
<keyword evidence="8" id="KW-1003">Cell membrane</keyword>
<name>A0A023D4E9_ACIMT</name>
<evidence type="ECO:0000256" key="5">
    <source>
        <dbReference type="ARBA" id="ARBA00023136"/>
    </source>
</evidence>
<organism evidence="9 10">
    <name type="scientific">Acidomonas methanolica NBRC 104435</name>
    <dbReference type="NCBI Taxonomy" id="1231351"/>
    <lineage>
        <taxon>Bacteria</taxon>
        <taxon>Pseudomonadati</taxon>
        <taxon>Pseudomonadota</taxon>
        <taxon>Alphaproteobacteria</taxon>
        <taxon>Acetobacterales</taxon>
        <taxon>Acetobacteraceae</taxon>
        <taxon>Acidomonas</taxon>
    </lineage>
</organism>
<evidence type="ECO:0000256" key="1">
    <source>
        <dbReference type="ARBA" id="ARBA00004370"/>
    </source>
</evidence>
<reference evidence="10" key="1">
    <citation type="journal article" date="2014" name="FEMS Microbiol. Lett.">
        <title>Draft Genomic DNA Sequence of the Facultatively Methylotrophic Bacterium Acidomonas methanolica type strain MB58.</title>
        <authorList>
            <person name="Higashiura N."/>
            <person name="Hadano H."/>
            <person name="Hirakawa H."/>
            <person name="Matsutani M."/>
            <person name="Takabe S."/>
            <person name="Matsushita K."/>
            <person name="Azuma Y."/>
        </authorList>
    </citation>
    <scope>NUCLEOTIDE SEQUENCE [LARGE SCALE GENOMIC DNA]</scope>
    <source>
        <strain evidence="10">MB58</strain>
    </source>
</reference>
<keyword evidence="5 8" id="KW-0472">Membrane</keyword>
<dbReference type="Pfam" id="PF00213">
    <property type="entry name" value="OSCP"/>
    <property type="match status" value="1"/>
</dbReference>
<keyword evidence="3 8" id="KW-0375">Hydrogen ion transport</keyword>
<dbReference type="GO" id="GO:0046933">
    <property type="term" value="F:proton-transporting ATP synthase activity, rotational mechanism"/>
    <property type="evidence" value="ECO:0007669"/>
    <property type="project" value="UniProtKB-UniRule"/>
</dbReference>
<comment type="function">
    <text evidence="8">F(1)F(0) ATP synthase produces ATP from ADP in the presence of a proton or sodium gradient. F-type ATPases consist of two structural domains, F(1) containing the extramembraneous catalytic core and F(0) containing the membrane proton channel, linked together by a central stalk and a peripheral stalk. During catalysis, ATP synthesis in the catalytic domain of F(1) is coupled via a rotary mechanism of the central stalk subunits to proton translocation.</text>
</comment>
<dbReference type="AlphaFoldDB" id="A0A023D4E9"/>
<gene>
    <name evidence="8" type="primary">atpH</name>
    <name evidence="9" type="ORF">Amme_040_021</name>
</gene>
<evidence type="ECO:0000256" key="2">
    <source>
        <dbReference type="ARBA" id="ARBA00022448"/>
    </source>
</evidence>
<dbReference type="HAMAP" id="MF_01416">
    <property type="entry name" value="ATP_synth_delta_bact"/>
    <property type="match status" value="1"/>
</dbReference>
<evidence type="ECO:0000256" key="3">
    <source>
        <dbReference type="ARBA" id="ARBA00022781"/>
    </source>
</evidence>
<dbReference type="SUPFAM" id="SSF47928">
    <property type="entry name" value="N-terminal domain of the delta subunit of the F1F0-ATP synthase"/>
    <property type="match status" value="1"/>
</dbReference>
<proteinExistence type="inferred from homology"/>
<keyword evidence="4 8" id="KW-0406">Ion transport</keyword>
<sequence>MDERGALPEVMGEVRALLALIGESAALRAFLSDRTLDMRQSTEGLEAVLAAQGFGDALRRFAGVVAANRRLVRLADFLAAVLAFDASRRGELVVEVRSAQTLTPAQRATLQARLAEAGYARVSIAEYVAPELIGGLVVRIGASLFDTSIRGRLSRIQNVMKGAA</sequence>
<comment type="similarity">
    <text evidence="8">Belongs to the ATPase delta chain family.</text>
</comment>
<evidence type="ECO:0000256" key="6">
    <source>
        <dbReference type="ARBA" id="ARBA00023196"/>
    </source>
</evidence>
<dbReference type="InterPro" id="IPR026015">
    <property type="entry name" value="ATP_synth_OSCP/delta_N_sf"/>
</dbReference>
<dbReference type="GO" id="GO:0045259">
    <property type="term" value="C:proton-transporting ATP synthase complex"/>
    <property type="evidence" value="ECO:0007669"/>
    <property type="project" value="UniProtKB-KW"/>
</dbReference>
<comment type="function">
    <text evidence="8">This protein is part of the stalk that links CF(0) to CF(1). It either transmits conformational changes from CF(0) to CF(1) or is implicated in proton conduction.</text>
</comment>
<evidence type="ECO:0000313" key="10">
    <source>
        <dbReference type="Proteomes" id="UP000019760"/>
    </source>
</evidence>
<keyword evidence="2 8" id="KW-0813">Transport</keyword>
<comment type="caution">
    <text evidence="9">The sequence shown here is derived from an EMBL/GenBank/DDBJ whole genome shotgun (WGS) entry which is preliminary data.</text>
</comment>
<accession>A0A023D4E9</accession>